<reference evidence="5" key="1">
    <citation type="submission" date="2022-03" db="EMBL/GenBank/DDBJ databases">
        <authorList>
            <person name="Woo C.Y."/>
        </authorList>
    </citation>
    <scope>NUCLEOTIDE SEQUENCE</scope>
    <source>
        <strain evidence="5">CYS-02</strain>
    </source>
</reference>
<name>A0A9X1VWK4_9BURK</name>
<dbReference type="FunFam" id="3.90.850.10:FF:000012">
    <property type="entry name" value="Putative 2-hydroxyhepta-2,4-diene-1,7-dioate isomerase"/>
    <property type="match status" value="1"/>
</dbReference>
<dbReference type="PANTHER" id="PTHR42796">
    <property type="entry name" value="FUMARYLACETOACETATE HYDROLASE DOMAIN-CONTAINING PROTEIN 2A-RELATED"/>
    <property type="match status" value="1"/>
</dbReference>
<gene>
    <name evidence="5" type="ORF">MMF98_01570</name>
</gene>
<comment type="similarity">
    <text evidence="2">Belongs to the FAH family.</text>
</comment>
<dbReference type="GO" id="GO:0044281">
    <property type="term" value="P:small molecule metabolic process"/>
    <property type="evidence" value="ECO:0007669"/>
    <property type="project" value="UniProtKB-ARBA"/>
</dbReference>
<dbReference type="GO" id="GO:0046872">
    <property type="term" value="F:metal ion binding"/>
    <property type="evidence" value="ECO:0007669"/>
    <property type="project" value="UniProtKB-KW"/>
</dbReference>
<dbReference type="InterPro" id="IPR051121">
    <property type="entry name" value="FAH"/>
</dbReference>
<dbReference type="PANTHER" id="PTHR42796:SF4">
    <property type="entry name" value="FUMARYLACETOACETATE HYDROLASE DOMAIN-CONTAINING PROTEIN 2A"/>
    <property type="match status" value="1"/>
</dbReference>
<dbReference type="SUPFAM" id="SSF56529">
    <property type="entry name" value="FAH"/>
    <property type="match status" value="1"/>
</dbReference>
<dbReference type="RefSeq" id="WP_243303621.1">
    <property type="nucleotide sequence ID" value="NZ_JALGBI010000001.1"/>
</dbReference>
<evidence type="ECO:0000256" key="3">
    <source>
        <dbReference type="ARBA" id="ARBA00022723"/>
    </source>
</evidence>
<keyword evidence="6" id="KW-1185">Reference proteome</keyword>
<sequence length="282" mass="30397">MKLVRYGNPGKEKPGLIDAEGRLRDLSAVVPDIGPGQLGDAALAKLRKLKADKLPLVRGKPRFGAPVAGIGKFIAIGLNYSDHAAETGSPIPKEPIVFMKATSCIQGANDPVMLPKGSVKSDWEVELGVVIGTRARYVSQKAALDHVAGYCVVNDVSEREFQLERGPQWDKGKGCDTFGPIGPWLVTRDEVENPQKLKLWLDLNGRRVQDGSTKTMIFGVAKLVSYVSQFMTLEPGDVITTGTPPGVGLGMKPPVFLKKGDVMTLGIEGLGEQRQLVVPFKL</sequence>
<dbReference type="Pfam" id="PF01557">
    <property type="entry name" value="FAA_hydrolase"/>
    <property type="match status" value="1"/>
</dbReference>
<evidence type="ECO:0000259" key="4">
    <source>
        <dbReference type="Pfam" id="PF01557"/>
    </source>
</evidence>
<dbReference type="Gene3D" id="3.90.850.10">
    <property type="entry name" value="Fumarylacetoacetase-like, C-terminal domain"/>
    <property type="match status" value="1"/>
</dbReference>
<keyword evidence="5" id="KW-0378">Hydrolase</keyword>
<evidence type="ECO:0000313" key="6">
    <source>
        <dbReference type="Proteomes" id="UP001139447"/>
    </source>
</evidence>
<accession>A0A9X1VWK4</accession>
<evidence type="ECO:0000256" key="2">
    <source>
        <dbReference type="ARBA" id="ARBA00010211"/>
    </source>
</evidence>
<protein>
    <submittedName>
        <fullName evidence="5">Fumarylacetoacetate hydrolase family protein</fullName>
    </submittedName>
</protein>
<comment type="cofactor">
    <cofactor evidence="1">
        <name>Mg(2+)</name>
        <dbReference type="ChEBI" id="CHEBI:18420"/>
    </cofactor>
</comment>
<keyword evidence="3" id="KW-0479">Metal-binding</keyword>
<dbReference type="InterPro" id="IPR011234">
    <property type="entry name" value="Fumarylacetoacetase-like_C"/>
</dbReference>
<evidence type="ECO:0000256" key="1">
    <source>
        <dbReference type="ARBA" id="ARBA00001946"/>
    </source>
</evidence>
<evidence type="ECO:0000313" key="5">
    <source>
        <dbReference type="EMBL" id="MCJ0761888.1"/>
    </source>
</evidence>
<dbReference type="InterPro" id="IPR036663">
    <property type="entry name" value="Fumarylacetoacetase_C_sf"/>
</dbReference>
<dbReference type="AlphaFoldDB" id="A0A9X1VWK4"/>
<dbReference type="EMBL" id="JALGBI010000001">
    <property type="protein sequence ID" value="MCJ0761888.1"/>
    <property type="molecule type" value="Genomic_DNA"/>
</dbReference>
<organism evidence="5 6">
    <name type="scientific">Variovorax terrae</name>
    <dbReference type="NCBI Taxonomy" id="2923278"/>
    <lineage>
        <taxon>Bacteria</taxon>
        <taxon>Pseudomonadati</taxon>
        <taxon>Pseudomonadota</taxon>
        <taxon>Betaproteobacteria</taxon>
        <taxon>Burkholderiales</taxon>
        <taxon>Comamonadaceae</taxon>
        <taxon>Variovorax</taxon>
    </lineage>
</organism>
<dbReference type="GO" id="GO:0016787">
    <property type="term" value="F:hydrolase activity"/>
    <property type="evidence" value="ECO:0007669"/>
    <property type="project" value="UniProtKB-KW"/>
</dbReference>
<proteinExistence type="inferred from homology"/>
<comment type="caution">
    <text evidence="5">The sequence shown here is derived from an EMBL/GenBank/DDBJ whole genome shotgun (WGS) entry which is preliminary data.</text>
</comment>
<feature type="domain" description="Fumarylacetoacetase-like C-terminal" evidence="4">
    <location>
        <begin position="72"/>
        <end position="277"/>
    </location>
</feature>
<dbReference type="Proteomes" id="UP001139447">
    <property type="component" value="Unassembled WGS sequence"/>
</dbReference>